<dbReference type="PANTHER" id="PTHR40266:SF2">
    <property type="entry name" value="TOXIN HIGB-1"/>
    <property type="match status" value="1"/>
</dbReference>
<dbReference type="SUPFAM" id="SSF143011">
    <property type="entry name" value="RelE-like"/>
    <property type="match status" value="1"/>
</dbReference>
<dbReference type="InterPro" id="IPR010982">
    <property type="entry name" value="Lambda_DNA-bd_dom_sf"/>
</dbReference>
<dbReference type="Proteomes" id="UP000741360">
    <property type="component" value="Unassembled WGS sequence"/>
</dbReference>
<reference evidence="1" key="1">
    <citation type="submission" date="2020-07" db="EMBL/GenBank/DDBJ databases">
        <title>Huge and variable diversity of episymbiotic CPR bacteria and DPANN archaea in groundwater ecosystems.</title>
        <authorList>
            <person name="He C.Y."/>
            <person name="Keren R."/>
            <person name="Whittaker M."/>
            <person name="Farag I.F."/>
            <person name="Doudna J."/>
            <person name="Cate J.H.D."/>
            <person name="Banfield J.F."/>
        </authorList>
    </citation>
    <scope>NUCLEOTIDE SEQUENCE</scope>
    <source>
        <strain evidence="1">NC_groundwater_717_Ag_S-0.2um_59_8</strain>
    </source>
</reference>
<dbReference type="SUPFAM" id="SSF47413">
    <property type="entry name" value="lambda repressor-like DNA-binding domains"/>
    <property type="match status" value="1"/>
</dbReference>
<sequence length="118" mass="13728">MIRSFRDRGTEDIFDGSDTRVARRTCPRALWATVRRKLDQINRVRDLRDLATPPGNRLERLRGNRSGQHSIRVNEQYRVCFRPLTHPGEMLANTALRLARVLGISADFWLGLQVDWDL</sequence>
<comment type="caution">
    <text evidence="1">The sequence shown here is derived from an EMBL/GenBank/DDBJ whole genome shotgun (WGS) entry which is preliminary data.</text>
</comment>
<dbReference type="InterPro" id="IPR035093">
    <property type="entry name" value="RelE/ParE_toxin_dom_sf"/>
</dbReference>
<dbReference type="Pfam" id="PF05015">
    <property type="entry name" value="HigB-like_toxin"/>
    <property type="match status" value="1"/>
</dbReference>
<dbReference type="Gene3D" id="1.10.260.40">
    <property type="entry name" value="lambda repressor-like DNA-binding domains"/>
    <property type="match status" value="1"/>
</dbReference>
<dbReference type="Gene3D" id="3.30.2310.20">
    <property type="entry name" value="RelE-like"/>
    <property type="match status" value="1"/>
</dbReference>
<dbReference type="GO" id="GO:0003677">
    <property type="term" value="F:DNA binding"/>
    <property type="evidence" value="ECO:0007669"/>
    <property type="project" value="InterPro"/>
</dbReference>
<organism evidence="1 2">
    <name type="scientific">Tectimicrobiota bacterium</name>
    <dbReference type="NCBI Taxonomy" id="2528274"/>
    <lineage>
        <taxon>Bacteria</taxon>
        <taxon>Pseudomonadati</taxon>
        <taxon>Nitrospinota/Tectimicrobiota group</taxon>
        <taxon>Candidatus Tectimicrobiota</taxon>
    </lineage>
</organism>
<evidence type="ECO:0000313" key="2">
    <source>
        <dbReference type="Proteomes" id="UP000741360"/>
    </source>
</evidence>
<gene>
    <name evidence="1" type="ORF">HYY65_13025</name>
</gene>
<name>A0A932GRR3_UNCTE</name>
<dbReference type="InterPro" id="IPR007711">
    <property type="entry name" value="HigB-1"/>
</dbReference>
<evidence type="ECO:0000313" key="1">
    <source>
        <dbReference type="EMBL" id="MBI3015946.1"/>
    </source>
</evidence>
<proteinExistence type="predicted"/>
<dbReference type="PANTHER" id="PTHR40266">
    <property type="entry name" value="TOXIN HIGB-1"/>
    <property type="match status" value="1"/>
</dbReference>
<dbReference type="AlphaFoldDB" id="A0A932GRR3"/>
<dbReference type="EMBL" id="JACPSX010000249">
    <property type="protein sequence ID" value="MBI3015946.1"/>
    <property type="molecule type" value="Genomic_DNA"/>
</dbReference>
<protein>
    <submittedName>
        <fullName evidence="1">Type II toxin-antitoxin system RelE/ParE family toxin</fullName>
    </submittedName>
</protein>
<accession>A0A932GRR3</accession>